<evidence type="ECO:0000313" key="2">
    <source>
        <dbReference type="EMBL" id="HIZ68378.1"/>
    </source>
</evidence>
<accession>A0A9D2JVP7</accession>
<dbReference type="EMBL" id="DXBE01000008">
    <property type="protein sequence ID" value="HIZ68378.1"/>
    <property type="molecule type" value="Genomic_DNA"/>
</dbReference>
<comment type="caution">
    <text evidence="2">The sequence shown here is derived from an EMBL/GenBank/DDBJ whole genome shotgun (WGS) entry which is preliminary data.</text>
</comment>
<feature type="compositionally biased region" description="Polar residues" evidence="1">
    <location>
        <begin position="13"/>
        <end position="22"/>
    </location>
</feature>
<dbReference type="AlphaFoldDB" id="A0A9D2JVP7"/>
<name>A0A9D2JVP7_9BACT</name>
<reference evidence="2" key="2">
    <citation type="submission" date="2021-04" db="EMBL/GenBank/DDBJ databases">
        <authorList>
            <person name="Gilroy R."/>
        </authorList>
    </citation>
    <scope>NUCLEOTIDE SEQUENCE</scope>
    <source>
        <strain evidence="2">ChiHecec3B27-8219</strain>
    </source>
</reference>
<protein>
    <submittedName>
        <fullName evidence="2">Uncharacterized protein</fullName>
    </submittedName>
</protein>
<reference evidence="2" key="1">
    <citation type="journal article" date="2021" name="PeerJ">
        <title>Extensive microbial diversity within the chicken gut microbiome revealed by metagenomics and culture.</title>
        <authorList>
            <person name="Gilroy R."/>
            <person name="Ravi A."/>
            <person name="Getino M."/>
            <person name="Pursley I."/>
            <person name="Horton D.L."/>
            <person name="Alikhan N.F."/>
            <person name="Baker D."/>
            <person name="Gharbi K."/>
            <person name="Hall N."/>
            <person name="Watson M."/>
            <person name="Adriaenssens E.M."/>
            <person name="Foster-Nyarko E."/>
            <person name="Jarju S."/>
            <person name="Secka A."/>
            <person name="Antonio M."/>
            <person name="Oren A."/>
            <person name="Chaudhuri R.R."/>
            <person name="La Ragione R."/>
            <person name="Hildebrand F."/>
            <person name="Pallen M.J."/>
        </authorList>
    </citation>
    <scope>NUCLEOTIDE SEQUENCE</scope>
    <source>
        <strain evidence="2">ChiHecec3B27-8219</strain>
    </source>
</reference>
<evidence type="ECO:0000256" key="1">
    <source>
        <dbReference type="SAM" id="MobiDB-lite"/>
    </source>
</evidence>
<organism evidence="2 3">
    <name type="scientific">Candidatus Prevotella avicola</name>
    <dbReference type="NCBI Taxonomy" id="2838738"/>
    <lineage>
        <taxon>Bacteria</taxon>
        <taxon>Pseudomonadati</taxon>
        <taxon>Bacteroidota</taxon>
        <taxon>Bacteroidia</taxon>
        <taxon>Bacteroidales</taxon>
        <taxon>Prevotellaceae</taxon>
        <taxon>Prevotella</taxon>
    </lineage>
</organism>
<proteinExistence type="predicted"/>
<sequence length="180" mass="20681">MSSYEYIKGKGNRFTSDNQPTNRGRKPKLYTIAKKSYGITLDEFKEVVNYLWQLPKDEVKEIAEKDDTPIWMANVCRSLYKDTAKGVMNTLRELVQLMFGKELTTRVDVTTNGKDIGRQIRMEDTTCIQLLTNKRPTHIAELTAGGGWQDNESVSLRDFRLNHIIHDARTRLLASPWGVN</sequence>
<feature type="region of interest" description="Disordered" evidence="1">
    <location>
        <begin position="1"/>
        <end position="26"/>
    </location>
</feature>
<dbReference type="Proteomes" id="UP000824055">
    <property type="component" value="Unassembled WGS sequence"/>
</dbReference>
<gene>
    <name evidence="2" type="ORF">H9966_00575</name>
</gene>
<evidence type="ECO:0000313" key="3">
    <source>
        <dbReference type="Proteomes" id="UP000824055"/>
    </source>
</evidence>